<sequence length="511" mass="58149">MGVYVDLEDDVEKWLDNGFRFFPPASRLPPPPSPRTVARKSTSYRSTRSTWNVDVPEETLSIQDAPEGGSQSSERNTPLTFFDFSAEIRNEIYRLVFLENQGDPVLHSYRTEFIQALGNNVTGDMDSPILARCMVPVQYDRGFLRVNRQIRSEALDLICKAPGAWILIVSNIPGYFDALVKHGFPAVLRCALLNIQYPVATVNIRSDQFPNDDGDVFLFRAAAFSALLHMIHLTAGDAIANTLITLECGNTPSHIRGIRSINFLITTLRCLQIIGFGAGSWSFVLKDKERILPQFPESLRNVINIDYLTAFIEEPTTADKLERIVKRVAKITTAYEYRGDWERAESQYLLFFIVLHAVQHTLEEAIPVYREILVHSLSLQMGFRVWAKRFASNLANVMHKQGKHKHALEWINCALRSPWFEANPSLRQADDDHGALIRRGLIHAALHNYREAINDFQRGVETCPTDYTTVKDLAESTISSWKSDPEALKVLQEMQKERKDLLGLRVLRWTC</sequence>
<dbReference type="PROSITE" id="PS50005">
    <property type="entry name" value="TPR"/>
    <property type="match status" value="1"/>
</dbReference>
<name>A0A9P4MB67_9PEZI</name>
<evidence type="ECO:0008006" key="4">
    <source>
        <dbReference type="Google" id="ProtNLM"/>
    </source>
</evidence>
<dbReference type="OrthoDB" id="2423701at2759"/>
<gene>
    <name evidence="2" type="ORF">NA57DRAFT_50884</name>
</gene>
<dbReference type="SUPFAM" id="SSF48452">
    <property type="entry name" value="TPR-like"/>
    <property type="match status" value="1"/>
</dbReference>
<evidence type="ECO:0000256" key="1">
    <source>
        <dbReference type="PROSITE-ProRule" id="PRU00339"/>
    </source>
</evidence>
<dbReference type="AlphaFoldDB" id="A0A9P4MB67"/>
<keyword evidence="3" id="KW-1185">Reference proteome</keyword>
<keyword evidence="1" id="KW-0802">TPR repeat</keyword>
<proteinExistence type="predicted"/>
<dbReference type="InterPro" id="IPR019734">
    <property type="entry name" value="TPR_rpt"/>
</dbReference>
<dbReference type="Proteomes" id="UP000799772">
    <property type="component" value="Unassembled WGS sequence"/>
</dbReference>
<protein>
    <recommendedName>
        <fullName evidence="4">TPR-like protein</fullName>
    </recommendedName>
</protein>
<evidence type="ECO:0000313" key="3">
    <source>
        <dbReference type="Proteomes" id="UP000799772"/>
    </source>
</evidence>
<dbReference type="Gene3D" id="1.25.40.10">
    <property type="entry name" value="Tetratricopeptide repeat domain"/>
    <property type="match status" value="1"/>
</dbReference>
<evidence type="ECO:0000313" key="2">
    <source>
        <dbReference type="EMBL" id="KAF2104035.1"/>
    </source>
</evidence>
<reference evidence="2" key="1">
    <citation type="journal article" date="2020" name="Stud. Mycol.">
        <title>101 Dothideomycetes genomes: a test case for predicting lifestyles and emergence of pathogens.</title>
        <authorList>
            <person name="Haridas S."/>
            <person name="Albert R."/>
            <person name="Binder M."/>
            <person name="Bloem J."/>
            <person name="Labutti K."/>
            <person name="Salamov A."/>
            <person name="Andreopoulos B."/>
            <person name="Baker S."/>
            <person name="Barry K."/>
            <person name="Bills G."/>
            <person name="Bluhm B."/>
            <person name="Cannon C."/>
            <person name="Castanera R."/>
            <person name="Culley D."/>
            <person name="Daum C."/>
            <person name="Ezra D."/>
            <person name="Gonzalez J."/>
            <person name="Henrissat B."/>
            <person name="Kuo A."/>
            <person name="Liang C."/>
            <person name="Lipzen A."/>
            <person name="Lutzoni F."/>
            <person name="Magnuson J."/>
            <person name="Mondo S."/>
            <person name="Nolan M."/>
            <person name="Ohm R."/>
            <person name="Pangilinan J."/>
            <person name="Park H.-J."/>
            <person name="Ramirez L."/>
            <person name="Alfaro M."/>
            <person name="Sun H."/>
            <person name="Tritt A."/>
            <person name="Yoshinaga Y."/>
            <person name="Zwiers L.-H."/>
            <person name="Turgeon B."/>
            <person name="Goodwin S."/>
            <person name="Spatafora J."/>
            <person name="Crous P."/>
            <person name="Grigoriev I."/>
        </authorList>
    </citation>
    <scope>NUCLEOTIDE SEQUENCE</scope>
    <source>
        <strain evidence="2">CBS 133067</strain>
    </source>
</reference>
<dbReference type="InterPro" id="IPR011990">
    <property type="entry name" value="TPR-like_helical_dom_sf"/>
</dbReference>
<comment type="caution">
    <text evidence="2">The sequence shown here is derived from an EMBL/GenBank/DDBJ whole genome shotgun (WGS) entry which is preliminary data.</text>
</comment>
<accession>A0A9P4MB67</accession>
<dbReference type="EMBL" id="ML978121">
    <property type="protein sequence ID" value="KAF2104035.1"/>
    <property type="molecule type" value="Genomic_DNA"/>
</dbReference>
<feature type="repeat" description="TPR" evidence="1">
    <location>
        <begin position="433"/>
        <end position="466"/>
    </location>
</feature>
<organism evidence="2 3">
    <name type="scientific">Rhizodiscina lignyota</name>
    <dbReference type="NCBI Taxonomy" id="1504668"/>
    <lineage>
        <taxon>Eukaryota</taxon>
        <taxon>Fungi</taxon>
        <taxon>Dikarya</taxon>
        <taxon>Ascomycota</taxon>
        <taxon>Pezizomycotina</taxon>
        <taxon>Dothideomycetes</taxon>
        <taxon>Pleosporomycetidae</taxon>
        <taxon>Aulographales</taxon>
        <taxon>Rhizodiscinaceae</taxon>
        <taxon>Rhizodiscina</taxon>
    </lineage>
</organism>
<dbReference type="SMART" id="SM00028">
    <property type="entry name" value="TPR"/>
    <property type="match status" value="1"/>
</dbReference>